<organism evidence="1">
    <name type="scientific">marine metagenome</name>
    <dbReference type="NCBI Taxonomy" id="408172"/>
    <lineage>
        <taxon>unclassified sequences</taxon>
        <taxon>metagenomes</taxon>
        <taxon>ecological metagenomes</taxon>
    </lineage>
</organism>
<reference evidence="1" key="1">
    <citation type="submission" date="2018-05" db="EMBL/GenBank/DDBJ databases">
        <authorList>
            <person name="Lanie J.A."/>
            <person name="Ng W.-L."/>
            <person name="Kazmierczak K.M."/>
            <person name="Andrzejewski T.M."/>
            <person name="Davidsen T.M."/>
            <person name="Wayne K.J."/>
            <person name="Tettelin H."/>
            <person name="Glass J.I."/>
            <person name="Rusch D."/>
            <person name="Podicherti R."/>
            <person name="Tsui H.-C.T."/>
            <person name="Winkler M.E."/>
        </authorList>
    </citation>
    <scope>NUCLEOTIDE SEQUENCE</scope>
</reference>
<name>A0A381W6R4_9ZZZZ</name>
<protein>
    <submittedName>
        <fullName evidence="1">Uncharacterized protein</fullName>
    </submittedName>
</protein>
<evidence type="ECO:0000313" key="1">
    <source>
        <dbReference type="EMBL" id="SVA48162.1"/>
    </source>
</evidence>
<gene>
    <name evidence="1" type="ORF">METZ01_LOCUS101016</name>
</gene>
<dbReference type="AlphaFoldDB" id="A0A381W6R4"/>
<accession>A0A381W6R4</accession>
<feature type="non-terminal residue" evidence="1">
    <location>
        <position position="23"/>
    </location>
</feature>
<proteinExistence type="predicted"/>
<dbReference type="EMBL" id="UINC01010861">
    <property type="protein sequence ID" value="SVA48162.1"/>
    <property type="molecule type" value="Genomic_DNA"/>
</dbReference>
<sequence>MLISIAAAECVKAPIDIKSAPIF</sequence>